<feature type="region of interest" description="Disordered" evidence="1">
    <location>
        <begin position="1"/>
        <end position="30"/>
    </location>
</feature>
<evidence type="ECO:0000313" key="2">
    <source>
        <dbReference type="EMBL" id="MDX2962831.1"/>
    </source>
</evidence>
<proteinExistence type="predicted"/>
<evidence type="ECO:0000313" key="5">
    <source>
        <dbReference type="Proteomes" id="UP001282288"/>
    </source>
</evidence>
<dbReference type="EMBL" id="JARAWP010000016">
    <property type="protein sequence ID" value="MDX3021342.1"/>
    <property type="molecule type" value="Genomic_DNA"/>
</dbReference>
<protein>
    <submittedName>
        <fullName evidence="2">Uncharacterized protein</fullName>
    </submittedName>
</protein>
<evidence type="ECO:0000313" key="4">
    <source>
        <dbReference type="Proteomes" id="UP001272987"/>
    </source>
</evidence>
<accession>A0AAP6BDP0</accession>
<evidence type="ECO:0000313" key="3">
    <source>
        <dbReference type="EMBL" id="MDX3021342.1"/>
    </source>
</evidence>
<dbReference type="Proteomes" id="UP001272987">
    <property type="component" value="Unassembled WGS sequence"/>
</dbReference>
<name>A0AAP6BDP0_9ACTN</name>
<dbReference type="RefSeq" id="WP_059045241.1">
    <property type="nucleotide sequence ID" value="NZ_BCMK01000027.1"/>
</dbReference>
<reference evidence="2 4" key="1">
    <citation type="journal article" date="2023" name="Microb. Genom.">
        <title>Mesoterricola silvestris gen. nov., sp. nov., Mesoterricola sediminis sp. nov., Geothrix oryzae sp. nov., Geothrix edaphica sp. nov., Geothrix rubra sp. nov., and Geothrix limicola sp. nov., six novel members of Acidobacteriota isolated from soils.</title>
        <authorList>
            <person name="Weisberg A.J."/>
            <person name="Pearce E."/>
            <person name="Kramer C.G."/>
            <person name="Chang J.H."/>
            <person name="Clarke C.R."/>
        </authorList>
    </citation>
    <scope>NUCLEOTIDE SEQUENCE</scope>
    <source>
        <strain evidence="3 4">NB05-1H</strain>
        <strain evidence="2">NRRL_B-16521</strain>
    </source>
</reference>
<evidence type="ECO:0000256" key="1">
    <source>
        <dbReference type="SAM" id="MobiDB-lite"/>
    </source>
</evidence>
<dbReference type="AlphaFoldDB" id="A0AAP6BDP0"/>
<dbReference type="GeneID" id="69808675"/>
<sequence>MSDARRGGTAAREHDDAGVGGDAARTPGDLDRVALEDDVGVDPLDPYPCARLFKGVGVSSLN</sequence>
<keyword evidence="4" id="KW-1185">Reference proteome</keyword>
<feature type="compositionally biased region" description="Basic and acidic residues" evidence="1">
    <location>
        <begin position="1"/>
        <end position="17"/>
    </location>
</feature>
<gene>
    <name evidence="2" type="ORF">PV399_24390</name>
    <name evidence="3" type="ORF">PV666_26125</name>
</gene>
<comment type="caution">
    <text evidence="2">The sequence shown here is derived from an EMBL/GenBank/DDBJ whole genome shotgun (WGS) entry which is preliminary data.</text>
</comment>
<dbReference type="Proteomes" id="UP001282288">
    <property type="component" value="Unassembled WGS sequence"/>
</dbReference>
<dbReference type="EMBL" id="JARAWC010000018">
    <property type="protein sequence ID" value="MDX2962831.1"/>
    <property type="molecule type" value="Genomic_DNA"/>
</dbReference>
<organism evidence="2 5">
    <name type="scientific">Streptomyces acidiscabies</name>
    <dbReference type="NCBI Taxonomy" id="42234"/>
    <lineage>
        <taxon>Bacteria</taxon>
        <taxon>Bacillati</taxon>
        <taxon>Actinomycetota</taxon>
        <taxon>Actinomycetes</taxon>
        <taxon>Kitasatosporales</taxon>
        <taxon>Streptomycetaceae</taxon>
        <taxon>Streptomyces</taxon>
    </lineage>
</organism>